<dbReference type="GO" id="GO:0000981">
    <property type="term" value="F:DNA-binding transcription factor activity, RNA polymerase II-specific"/>
    <property type="evidence" value="ECO:0007669"/>
    <property type="project" value="InterPro"/>
</dbReference>
<keyword evidence="1" id="KW-0479">Metal-binding</keyword>
<dbReference type="PANTHER" id="PTHR47660:SF3">
    <property type="entry name" value="FINGER DOMAIN PROTEIN, PUTATIVE (AFU_ORTHOLOGUE AFUA_4G03310)-RELATED"/>
    <property type="match status" value="1"/>
</dbReference>
<evidence type="ECO:0000256" key="5">
    <source>
        <dbReference type="ARBA" id="ARBA00023242"/>
    </source>
</evidence>
<dbReference type="Gene3D" id="4.10.240.10">
    <property type="entry name" value="Zn(2)-C6 fungal-type DNA-binding domain"/>
    <property type="match status" value="1"/>
</dbReference>
<dbReference type="CDD" id="cd00067">
    <property type="entry name" value="GAL4"/>
    <property type="match status" value="1"/>
</dbReference>
<dbReference type="Proteomes" id="UP000016922">
    <property type="component" value="Unassembled WGS sequence"/>
</dbReference>
<evidence type="ECO:0000256" key="3">
    <source>
        <dbReference type="ARBA" id="ARBA00023015"/>
    </source>
</evidence>
<evidence type="ECO:0000256" key="4">
    <source>
        <dbReference type="ARBA" id="ARBA00023163"/>
    </source>
</evidence>
<feature type="domain" description="Zn(2)-C6 fungal-type" evidence="6">
    <location>
        <begin position="61"/>
        <end position="91"/>
    </location>
</feature>
<dbReference type="RefSeq" id="XP_008076566.1">
    <property type="nucleotide sequence ID" value="XM_008078375.1"/>
</dbReference>
<sequence>MSLNIELGTSRASSSGHIDNEPGQFLCKICSKAFIKRTSRNRHVLYCRKKGVHNLPVLRKSCAACRKAKAKCNSEFRTCSRCDDRGLTCVYELTGRSASATRQPAFALPDEPNSVGTLLVDIPEPGNQSNVSWNSHGDNGNDAQISFDMESPSLWLAPVPNLTPQNDLALWEPDAGFVENLEDLEVPDLGVNASSNGYSTNQSPNNWLISSPPSLTLDPTFSTPADCMFHTPYLVLRPMDPELPLTPSRSPFIHTYLPTGSHIGRTFLLQNFKSYATALATKSLPPFIHGTSLPSPDPNSCQTLTCATPPLQPTLEICKSIVSLYINKTPGTSSFIWRNVAMEKDRFMDEYASGDEWTVLSMLQAITVYILLRIFDEGTFSAEFDLELTKAMMEIAIRADQYRLVCTAEVEGRRPEWQEWVLVESKRRTATVLFIVHLLFDIKPGQRAKSRVGLSVLPLPAHKQLWDAATEGEWIERYDEMLRARDGRSYLRYADLLALRSGQGGDAGKMNDLNSWMTSGDAFGMLVLMAANSL</sequence>
<reference evidence="7 8" key="1">
    <citation type="journal article" date="2013" name="BMC Genomics">
        <title>Genomics-driven discovery of the pneumocandin biosynthetic gene cluster in the fungus Glarea lozoyensis.</title>
        <authorList>
            <person name="Chen L."/>
            <person name="Yue Q."/>
            <person name="Zhang X."/>
            <person name="Xiang M."/>
            <person name="Wang C."/>
            <person name="Li S."/>
            <person name="Che Y."/>
            <person name="Ortiz-Lopez F.J."/>
            <person name="Bills G.F."/>
            <person name="Liu X."/>
            <person name="An Z."/>
        </authorList>
    </citation>
    <scope>NUCLEOTIDE SEQUENCE [LARGE SCALE GENOMIC DNA]</scope>
    <source>
        <strain evidence="8">ATCC 20868 / MF5171</strain>
    </source>
</reference>
<dbReference type="OrthoDB" id="5423818at2759"/>
<accession>S3EBR9</accession>
<evidence type="ECO:0000259" key="6">
    <source>
        <dbReference type="PROSITE" id="PS50048"/>
    </source>
</evidence>
<dbReference type="OMA" id="AKTKCCY"/>
<keyword evidence="5" id="KW-0539">Nucleus</keyword>
<gene>
    <name evidence="7" type="ORF">GLAREA_05086</name>
</gene>
<keyword evidence="7" id="KW-0238">DNA-binding</keyword>
<dbReference type="AlphaFoldDB" id="S3EBR9"/>
<dbReference type="SUPFAM" id="SSF57701">
    <property type="entry name" value="Zn2/Cys6 DNA-binding domain"/>
    <property type="match status" value="1"/>
</dbReference>
<dbReference type="PROSITE" id="PS00463">
    <property type="entry name" value="ZN2_CY6_FUNGAL_1"/>
    <property type="match status" value="1"/>
</dbReference>
<dbReference type="PANTHER" id="PTHR47660">
    <property type="entry name" value="TRANSCRIPTION FACTOR WITH C2H2 AND ZN(2)-CYS(6) DNA BINDING DOMAIN (EUROFUNG)-RELATED-RELATED"/>
    <property type="match status" value="1"/>
</dbReference>
<dbReference type="SMART" id="SM00066">
    <property type="entry name" value="GAL4"/>
    <property type="match status" value="1"/>
</dbReference>
<keyword evidence="3" id="KW-0805">Transcription regulation</keyword>
<evidence type="ECO:0000256" key="2">
    <source>
        <dbReference type="ARBA" id="ARBA00022833"/>
    </source>
</evidence>
<dbReference type="PRINTS" id="PR00755">
    <property type="entry name" value="AFLATOXINBRP"/>
</dbReference>
<name>S3EBR9_GLAL2</name>
<dbReference type="HOGENOM" id="CLU_044368_0_0_1"/>
<dbReference type="Pfam" id="PF00172">
    <property type="entry name" value="Zn_clus"/>
    <property type="match status" value="1"/>
</dbReference>
<dbReference type="EMBL" id="KE145353">
    <property type="protein sequence ID" value="EPE35748.1"/>
    <property type="molecule type" value="Genomic_DNA"/>
</dbReference>
<dbReference type="GO" id="GO:0003677">
    <property type="term" value="F:DNA binding"/>
    <property type="evidence" value="ECO:0007669"/>
    <property type="project" value="UniProtKB-KW"/>
</dbReference>
<dbReference type="KEGG" id="glz:GLAREA_05086"/>
<evidence type="ECO:0000313" key="8">
    <source>
        <dbReference type="Proteomes" id="UP000016922"/>
    </source>
</evidence>
<evidence type="ECO:0000313" key="7">
    <source>
        <dbReference type="EMBL" id="EPE35748.1"/>
    </source>
</evidence>
<dbReference type="GO" id="GO:0008270">
    <property type="term" value="F:zinc ion binding"/>
    <property type="evidence" value="ECO:0007669"/>
    <property type="project" value="InterPro"/>
</dbReference>
<proteinExistence type="predicted"/>
<keyword evidence="8" id="KW-1185">Reference proteome</keyword>
<protein>
    <submittedName>
        <fullName evidence="7">Zn2/Cys6 DNA-binding protein</fullName>
    </submittedName>
</protein>
<dbReference type="GeneID" id="19464140"/>
<dbReference type="InterPro" id="IPR036864">
    <property type="entry name" value="Zn2-C6_fun-type_DNA-bd_sf"/>
</dbReference>
<keyword evidence="2" id="KW-0862">Zinc</keyword>
<evidence type="ECO:0000256" key="1">
    <source>
        <dbReference type="ARBA" id="ARBA00022723"/>
    </source>
</evidence>
<dbReference type="PROSITE" id="PS50048">
    <property type="entry name" value="ZN2_CY6_FUNGAL_2"/>
    <property type="match status" value="1"/>
</dbReference>
<dbReference type="InterPro" id="IPR001138">
    <property type="entry name" value="Zn2Cys6_DnaBD"/>
</dbReference>
<organism evidence="7 8">
    <name type="scientific">Glarea lozoyensis (strain ATCC 20868 / MF5171)</name>
    <dbReference type="NCBI Taxonomy" id="1116229"/>
    <lineage>
        <taxon>Eukaryota</taxon>
        <taxon>Fungi</taxon>
        <taxon>Dikarya</taxon>
        <taxon>Ascomycota</taxon>
        <taxon>Pezizomycotina</taxon>
        <taxon>Leotiomycetes</taxon>
        <taxon>Helotiales</taxon>
        <taxon>Helotiaceae</taxon>
        <taxon>Glarea</taxon>
    </lineage>
</organism>
<keyword evidence="4" id="KW-0804">Transcription</keyword>